<keyword evidence="2 3" id="KW-0040">ANK repeat</keyword>
<protein>
    <recommendedName>
        <fullName evidence="4">F-box domain-containing protein</fullName>
    </recommendedName>
</protein>
<dbReference type="SUPFAM" id="SSF48403">
    <property type="entry name" value="Ankyrin repeat"/>
    <property type="match status" value="1"/>
</dbReference>
<dbReference type="Pfam" id="PF12796">
    <property type="entry name" value="Ank_2"/>
    <property type="match status" value="2"/>
</dbReference>
<dbReference type="STRING" id="1245748.A0A421CZE2"/>
<evidence type="ECO:0000256" key="1">
    <source>
        <dbReference type="ARBA" id="ARBA00022737"/>
    </source>
</evidence>
<dbReference type="PROSITE" id="PS50088">
    <property type="entry name" value="ANK_REPEAT"/>
    <property type="match status" value="3"/>
</dbReference>
<dbReference type="InterPro" id="IPR036770">
    <property type="entry name" value="Ankyrin_rpt-contain_sf"/>
</dbReference>
<dbReference type="OrthoDB" id="20872at2759"/>
<evidence type="ECO:0000313" key="6">
    <source>
        <dbReference type="Proteomes" id="UP000215289"/>
    </source>
</evidence>
<dbReference type="PANTHER" id="PTHR24198">
    <property type="entry name" value="ANKYRIN REPEAT AND PROTEIN KINASE DOMAIN-CONTAINING PROTEIN"/>
    <property type="match status" value="1"/>
</dbReference>
<evidence type="ECO:0000259" key="4">
    <source>
        <dbReference type="PROSITE" id="PS50181"/>
    </source>
</evidence>
<dbReference type="Proteomes" id="UP000215289">
    <property type="component" value="Unassembled WGS sequence"/>
</dbReference>
<name>A0A421CZE2_9EURO</name>
<dbReference type="InterPro" id="IPR002110">
    <property type="entry name" value="Ankyrin_rpt"/>
</dbReference>
<organism evidence="5 6">
    <name type="scientific">Aspergillus turcosus</name>
    <dbReference type="NCBI Taxonomy" id="1245748"/>
    <lineage>
        <taxon>Eukaryota</taxon>
        <taxon>Fungi</taxon>
        <taxon>Dikarya</taxon>
        <taxon>Ascomycota</taxon>
        <taxon>Pezizomycotina</taxon>
        <taxon>Eurotiomycetes</taxon>
        <taxon>Eurotiomycetidae</taxon>
        <taxon>Eurotiales</taxon>
        <taxon>Aspergillaceae</taxon>
        <taxon>Aspergillus</taxon>
        <taxon>Aspergillus subgen. Fumigati</taxon>
    </lineage>
</organism>
<dbReference type="AlphaFoldDB" id="A0A421CZE2"/>
<dbReference type="PROSITE" id="PS50181">
    <property type="entry name" value="FBOX"/>
    <property type="match status" value="1"/>
</dbReference>
<comment type="caution">
    <text evidence="5">The sequence shown here is derived from an EMBL/GenBank/DDBJ whole genome shotgun (WGS) entry which is preliminary data.</text>
</comment>
<proteinExistence type="predicted"/>
<keyword evidence="1" id="KW-0677">Repeat</keyword>
<dbReference type="EMBL" id="NIDN02000162">
    <property type="protein sequence ID" value="RLL95230.1"/>
    <property type="molecule type" value="Genomic_DNA"/>
</dbReference>
<evidence type="ECO:0000256" key="2">
    <source>
        <dbReference type="ARBA" id="ARBA00023043"/>
    </source>
</evidence>
<feature type="repeat" description="ANK" evidence="3">
    <location>
        <begin position="84"/>
        <end position="116"/>
    </location>
</feature>
<feature type="repeat" description="ANK" evidence="3">
    <location>
        <begin position="117"/>
        <end position="154"/>
    </location>
</feature>
<feature type="repeat" description="ANK" evidence="3">
    <location>
        <begin position="191"/>
        <end position="223"/>
    </location>
</feature>
<gene>
    <name evidence="5" type="ORF">CFD26_103631</name>
</gene>
<dbReference type="SMART" id="SM00248">
    <property type="entry name" value="ANK"/>
    <property type="match status" value="6"/>
</dbReference>
<feature type="domain" description="F-box" evidence="4">
    <location>
        <begin position="3"/>
        <end position="50"/>
    </location>
</feature>
<dbReference type="PANTHER" id="PTHR24198:SF165">
    <property type="entry name" value="ANKYRIN REPEAT-CONTAINING PROTEIN-RELATED"/>
    <property type="match status" value="1"/>
</dbReference>
<evidence type="ECO:0000256" key="3">
    <source>
        <dbReference type="PROSITE-ProRule" id="PRU00023"/>
    </source>
</evidence>
<dbReference type="PRINTS" id="PR01415">
    <property type="entry name" value="ANKYRIN"/>
</dbReference>
<sequence length="284" mass="31639">MQTSNLLLLPTEIIQIILGHLWPHETIELLTAAPKLAYLMTDEHLAYQDEWGYIILHWAIRQKAEAIVNLISRRCAQDQVASYQGHTPLHLAISRGRNKIAKMLVDAGFDLLAKDLMGRTPLHLACSQSGRHRNLAEIVQLLLAKGVNPSIVAVHNETILHVILEAHRKPNLTVIQMVIDAGVDVNALDIDGFSPLWWSVTNSHEDAFELLIAQGADPHIQTCHGTIIHEAVMYKRENLVKRAVELGVDLSVREDEANETALMMATQFGYDSIALILRDAGAKE</sequence>
<dbReference type="PROSITE" id="PS50297">
    <property type="entry name" value="ANK_REP_REGION"/>
    <property type="match status" value="2"/>
</dbReference>
<evidence type="ECO:0000313" key="5">
    <source>
        <dbReference type="EMBL" id="RLL95230.1"/>
    </source>
</evidence>
<accession>A0A421CZE2</accession>
<dbReference type="Gene3D" id="1.25.40.20">
    <property type="entry name" value="Ankyrin repeat-containing domain"/>
    <property type="match status" value="2"/>
</dbReference>
<keyword evidence="6" id="KW-1185">Reference proteome</keyword>
<reference evidence="5 6" key="1">
    <citation type="submission" date="2018-08" db="EMBL/GenBank/DDBJ databases">
        <title>Draft genome sequences of two Aspergillus turcosus clinical strains isolated from bronchoalveolar lavage fluid: one azole-susceptible and the other azole-resistant.</title>
        <authorList>
            <person name="Parent-Michaud M."/>
            <person name="Dufresne P.J."/>
            <person name="Fournier E."/>
            <person name="Martineau C."/>
            <person name="Moreira S."/>
            <person name="Perkins V."/>
            <person name="De Repentigny L."/>
            <person name="Dufresne S.F."/>
        </authorList>
    </citation>
    <scope>NUCLEOTIDE SEQUENCE [LARGE SCALE GENOMIC DNA]</scope>
    <source>
        <strain evidence="5">HMR AF 1038</strain>
    </source>
</reference>
<dbReference type="InterPro" id="IPR001810">
    <property type="entry name" value="F-box_dom"/>
</dbReference>